<accession>A0A6S6RC14</accession>
<sequence>MTDKELAEKYAPHLYFDRMEPFRLEYIGYQVIRSSMRSPSFKRDIWVNKDKASFVIEYQLYFDYDIQHMYDLEHFWVYVDNKGKVCDGEASAHGRILNCFQYLKKLEEDTHIPLYVQPGKHALLPESELFKLFSDYKSACQEFAGLDGLLIADMFQGKIMKNKYIHYKVCEYIREKYSFAPSMDFYIIPYDREYIPWTELCEIIPRRINTLLEELNLL</sequence>
<organism evidence="1 2">
    <name type="scientific">Anaerocolumna cellulosilytica</name>
    <dbReference type="NCBI Taxonomy" id="433286"/>
    <lineage>
        <taxon>Bacteria</taxon>
        <taxon>Bacillati</taxon>
        <taxon>Bacillota</taxon>
        <taxon>Clostridia</taxon>
        <taxon>Lachnospirales</taxon>
        <taxon>Lachnospiraceae</taxon>
        <taxon>Anaerocolumna</taxon>
    </lineage>
</organism>
<reference evidence="1 2" key="1">
    <citation type="journal article" date="2016" name="Int. J. Syst. Evol. Microbiol.">
        <title>Descriptions of Anaerotaenia torta gen. nov., sp. nov. and Anaerocolumna cellulosilytica gen. nov., sp. nov. isolated from a methanogenic reactor of cattle waste.</title>
        <authorList>
            <person name="Uek A."/>
            <person name="Ohtaki Y."/>
            <person name="Kaku N."/>
            <person name="Ueki K."/>
        </authorList>
    </citation>
    <scope>NUCLEOTIDE SEQUENCE [LARGE SCALE GENOMIC DNA]</scope>
    <source>
        <strain evidence="1 2">SN021</strain>
    </source>
</reference>
<dbReference type="RefSeq" id="WP_184093260.1">
    <property type="nucleotide sequence ID" value="NZ_AP023367.1"/>
</dbReference>
<evidence type="ECO:0000313" key="1">
    <source>
        <dbReference type="EMBL" id="BCJ96408.1"/>
    </source>
</evidence>
<gene>
    <name evidence="1" type="ORF">acsn021_39770</name>
</gene>
<dbReference type="EMBL" id="AP023367">
    <property type="protein sequence ID" value="BCJ96408.1"/>
    <property type="molecule type" value="Genomic_DNA"/>
</dbReference>
<dbReference type="Proteomes" id="UP000515561">
    <property type="component" value="Chromosome"/>
</dbReference>
<evidence type="ECO:0000313" key="2">
    <source>
        <dbReference type="Proteomes" id="UP000515561"/>
    </source>
</evidence>
<name>A0A6S6RC14_9FIRM</name>
<dbReference type="KEGG" id="acel:acsn021_39770"/>
<protein>
    <submittedName>
        <fullName evidence="1">Uncharacterized protein</fullName>
    </submittedName>
</protein>
<keyword evidence="2" id="KW-1185">Reference proteome</keyword>
<proteinExistence type="predicted"/>
<dbReference type="AlphaFoldDB" id="A0A6S6RC14"/>